<keyword evidence="4" id="KW-0413">Isomerase</keyword>
<dbReference type="EMBL" id="OE841442">
    <property type="protein sequence ID" value="CAD7595745.1"/>
    <property type="molecule type" value="Genomic_DNA"/>
</dbReference>
<name>A0A7R9PLZ3_TIMGE</name>
<dbReference type="InterPro" id="IPR001179">
    <property type="entry name" value="PPIase_FKBP_dom"/>
</dbReference>
<protein>
    <recommendedName>
        <fullName evidence="2">peptidylprolyl isomerase</fullName>
        <ecNumber evidence="2">5.2.1.8</ecNumber>
    </recommendedName>
</protein>
<dbReference type="PANTHER" id="PTHR45779:SF14">
    <property type="entry name" value="PEPTIDYLPROLYL ISOMERASE"/>
    <property type="match status" value="1"/>
</dbReference>
<dbReference type="AlphaFoldDB" id="A0A7R9PLZ3"/>
<evidence type="ECO:0000256" key="5">
    <source>
        <dbReference type="SAM" id="SignalP"/>
    </source>
</evidence>
<dbReference type="Gene3D" id="3.10.50.40">
    <property type="match status" value="1"/>
</dbReference>
<keyword evidence="5" id="KW-0732">Signal</keyword>
<dbReference type="GO" id="GO:0003755">
    <property type="term" value="F:peptidyl-prolyl cis-trans isomerase activity"/>
    <property type="evidence" value="ECO:0007669"/>
    <property type="project" value="UniProtKB-KW"/>
</dbReference>
<dbReference type="InterPro" id="IPR046357">
    <property type="entry name" value="PPIase_dom_sf"/>
</dbReference>
<dbReference type="GO" id="GO:0005783">
    <property type="term" value="C:endoplasmic reticulum"/>
    <property type="evidence" value="ECO:0007669"/>
    <property type="project" value="TreeGrafter"/>
</dbReference>
<sequence length="184" mass="19948">MSSYATWTTGLTACLLLACLPHGHLVLAENESSSAKNSASDGGKLKIDILYKPDVCEEKTKSGDMLTMHYTGTLVDGTKFDSRQRAGPLFVVKCCLYLKLVCRENPFCVEPETFTVPRGGLAGSKRPVTTMTALKFKVVVAAQMKASSVPAAQSTPDSSCLRCYGLFLTQFGREIIKGIMKSQH</sequence>
<dbReference type="Pfam" id="PF00254">
    <property type="entry name" value="FKBP_C"/>
    <property type="match status" value="1"/>
</dbReference>
<evidence type="ECO:0000259" key="6">
    <source>
        <dbReference type="Pfam" id="PF00254"/>
    </source>
</evidence>
<dbReference type="EC" id="5.2.1.8" evidence="2"/>
<accession>A0A7R9PLZ3</accession>
<feature type="domain" description="PPIase FKBP-type" evidence="6">
    <location>
        <begin position="56"/>
        <end position="88"/>
    </location>
</feature>
<evidence type="ECO:0000313" key="7">
    <source>
        <dbReference type="EMBL" id="CAD7595745.1"/>
    </source>
</evidence>
<feature type="signal peptide" evidence="5">
    <location>
        <begin position="1"/>
        <end position="28"/>
    </location>
</feature>
<dbReference type="InterPro" id="IPR044609">
    <property type="entry name" value="FKBP2/11"/>
</dbReference>
<evidence type="ECO:0000256" key="4">
    <source>
        <dbReference type="ARBA" id="ARBA00023235"/>
    </source>
</evidence>
<evidence type="ECO:0000256" key="3">
    <source>
        <dbReference type="ARBA" id="ARBA00023110"/>
    </source>
</evidence>
<gene>
    <name evidence="7" type="ORF">TGEB3V08_LOCUS6164</name>
</gene>
<dbReference type="PANTHER" id="PTHR45779">
    <property type="entry name" value="PEPTIDYLPROLYL ISOMERASE"/>
    <property type="match status" value="1"/>
</dbReference>
<dbReference type="SUPFAM" id="SSF54534">
    <property type="entry name" value="FKBP-like"/>
    <property type="match status" value="1"/>
</dbReference>
<comment type="catalytic activity">
    <reaction evidence="1">
        <text>[protein]-peptidylproline (omega=180) = [protein]-peptidylproline (omega=0)</text>
        <dbReference type="Rhea" id="RHEA:16237"/>
        <dbReference type="Rhea" id="RHEA-COMP:10747"/>
        <dbReference type="Rhea" id="RHEA-COMP:10748"/>
        <dbReference type="ChEBI" id="CHEBI:83833"/>
        <dbReference type="ChEBI" id="CHEBI:83834"/>
        <dbReference type="EC" id="5.2.1.8"/>
    </reaction>
</comment>
<reference evidence="7" key="1">
    <citation type="submission" date="2020-11" db="EMBL/GenBank/DDBJ databases">
        <authorList>
            <person name="Tran Van P."/>
        </authorList>
    </citation>
    <scope>NUCLEOTIDE SEQUENCE</scope>
</reference>
<proteinExistence type="predicted"/>
<evidence type="ECO:0000256" key="1">
    <source>
        <dbReference type="ARBA" id="ARBA00000971"/>
    </source>
</evidence>
<feature type="chain" id="PRO_5031512160" description="peptidylprolyl isomerase" evidence="5">
    <location>
        <begin position="29"/>
        <end position="184"/>
    </location>
</feature>
<organism evidence="7">
    <name type="scientific">Timema genevievae</name>
    <name type="common">Walking stick</name>
    <dbReference type="NCBI Taxonomy" id="629358"/>
    <lineage>
        <taxon>Eukaryota</taxon>
        <taxon>Metazoa</taxon>
        <taxon>Ecdysozoa</taxon>
        <taxon>Arthropoda</taxon>
        <taxon>Hexapoda</taxon>
        <taxon>Insecta</taxon>
        <taxon>Pterygota</taxon>
        <taxon>Neoptera</taxon>
        <taxon>Polyneoptera</taxon>
        <taxon>Phasmatodea</taxon>
        <taxon>Timematodea</taxon>
        <taxon>Timematoidea</taxon>
        <taxon>Timematidae</taxon>
        <taxon>Timema</taxon>
    </lineage>
</organism>
<keyword evidence="3" id="KW-0697">Rotamase</keyword>
<evidence type="ECO:0000256" key="2">
    <source>
        <dbReference type="ARBA" id="ARBA00013194"/>
    </source>
</evidence>